<comment type="caution">
    <text evidence="2">The sequence shown here is derived from an EMBL/GenBank/DDBJ whole genome shotgun (WGS) entry which is preliminary data.</text>
</comment>
<dbReference type="OrthoDB" id="9804940at2"/>
<evidence type="ECO:0000256" key="1">
    <source>
        <dbReference type="ARBA" id="ARBA00022801"/>
    </source>
</evidence>
<reference evidence="2 3" key="1">
    <citation type="journal article" date="2015" name="Stand. Genomic Sci.">
        <title>Genomic Encyclopedia of Bacterial and Archaeal Type Strains, Phase III: the genomes of soil and plant-associated and newly described type strains.</title>
        <authorList>
            <person name="Whitman W.B."/>
            <person name="Woyke T."/>
            <person name="Klenk H.P."/>
            <person name="Zhou Y."/>
            <person name="Lilburn T.G."/>
            <person name="Beck B.J."/>
            <person name="De Vos P."/>
            <person name="Vandamme P."/>
            <person name="Eisen J.A."/>
            <person name="Garrity G."/>
            <person name="Hugenholtz P."/>
            <person name="Kyrpides N.C."/>
        </authorList>
    </citation>
    <scope>NUCLEOTIDE SEQUENCE [LARGE SCALE GENOMIC DNA]</scope>
    <source>
        <strain evidence="2 3">A3</strain>
    </source>
</reference>
<keyword evidence="1 2" id="KW-0378">Hydrolase</keyword>
<name>A0A4R2IBC0_9GAMM</name>
<protein>
    <submittedName>
        <fullName evidence="2">HAD superfamily phosphoserine phosphatase-like hydrolase/2,3-diketo-5-methylthio-1-phosphopentane phosphatase</fullName>
    </submittedName>
</protein>
<keyword evidence="3" id="KW-1185">Reference proteome</keyword>
<dbReference type="NCBIfam" id="TIGR01489">
    <property type="entry name" value="DKMTPPase-SF"/>
    <property type="match status" value="1"/>
</dbReference>
<dbReference type="Pfam" id="PF12710">
    <property type="entry name" value="HAD"/>
    <property type="match status" value="1"/>
</dbReference>
<evidence type="ECO:0000313" key="3">
    <source>
        <dbReference type="Proteomes" id="UP000294862"/>
    </source>
</evidence>
<dbReference type="RefSeq" id="WP_131994438.1">
    <property type="nucleotide sequence ID" value="NZ_JACGXM010000005.1"/>
</dbReference>
<dbReference type="Gene3D" id="3.90.1470.20">
    <property type="match status" value="1"/>
</dbReference>
<dbReference type="NCBIfam" id="TIGR01488">
    <property type="entry name" value="HAD-SF-IB"/>
    <property type="match status" value="1"/>
</dbReference>
<dbReference type="GO" id="GO:0036424">
    <property type="term" value="F:L-phosphoserine phosphatase activity"/>
    <property type="evidence" value="ECO:0007669"/>
    <property type="project" value="TreeGrafter"/>
</dbReference>
<dbReference type="EMBL" id="SLWQ01000002">
    <property type="protein sequence ID" value="TCO41801.1"/>
    <property type="molecule type" value="Genomic_DNA"/>
</dbReference>
<dbReference type="SUPFAM" id="SSF56784">
    <property type="entry name" value="HAD-like"/>
    <property type="match status" value="1"/>
</dbReference>
<dbReference type="InterPro" id="IPR036412">
    <property type="entry name" value="HAD-like_sf"/>
</dbReference>
<dbReference type="Gene3D" id="3.40.50.1000">
    <property type="entry name" value="HAD superfamily/HAD-like"/>
    <property type="match status" value="1"/>
</dbReference>
<dbReference type="GO" id="GO:0000287">
    <property type="term" value="F:magnesium ion binding"/>
    <property type="evidence" value="ECO:0007669"/>
    <property type="project" value="TreeGrafter"/>
</dbReference>
<accession>A0A4R2IBC0</accession>
<dbReference type="PANTHER" id="PTHR43344">
    <property type="entry name" value="PHOSPHOSERINE PHOSPHATASE"/>
    <property type="match status" value="1"/>
</dbReference>
<evidence type="ECO:0000313" key="2">
    <source>
        <dbReference type="EMBL" id="TCO41801.1"/>
    </source>
</evidence>
<dbReference type="InterPro" id="IPR050582">
    <property type="entry name" value="HAD-like_SerB"/>
</dbReference>
<sequence length="233" mass="24975">MSHWTILCDFDGTISVEDITDSLLERFGRPGWQALEQAWKRGEIGSRDCMAQQVGLLEASDAELDAHLDGMMIDRAFPAFVAATRDAGVPLTVLSDGLDYAIRRVLGQHGLDDLPIVANRLEAVGESGWRLDFPHGRPNCRSGNCKCASAGDAHAERKRVLLIGDGTSDFCVAGEADLVFAKHRLIEHCRSAGIPYVPITGFADALELLPTLLAGELAAHGHDTAPAPAPLVA</sequence>
<dbReference type="AlphaFoldDB" id="A0A4R2IBC0"/>
<dbReference type="InterPro" id="IPR023214">
    <property type="entry name" value="HAD_sf"/>
</dbReference>
<dbReference type="GO" id="GO:0005737">
    <property type="term" value="C:cytoplasm"/>
    <property type="evidence" value="ECO:0007669"/>
    <property type="project" value="TreeGrafter"/>
</dbReference>
<dbReference type="GO" id="GO:0006564">
    <property type="term" value="P:L-serine biosynthetic process"/>
    <property type="evidence" value="ECO:0007669"/>
    <property type="project" value="TreeGrafter"/>
</dbReference>
<proteinExistence type="predicted"/>
<dbReference type="InterPro" id="IPR006384">
    <property type="entry name" value="HAD_hydro_PyrdxlP_Pase-like"/>
</dbReference>
<dbReference type="Proteomes" id="UP000294862">
    <property type="component" value="Unassembled WGS sequence"/>
</dbReference>
<gene>
    <name evidence="2" type="ORF">EV148_102152</name>
</gene>
<dbReference type="PANTHER" id="PTHR43344:SF21">
    <property type="entry name" value="POLYOL PHOSPHATE PHOSPHATASE PYP1"/>
    <property type="match status" value="1"/>
</dbReference>
<organism evidence="2 3">
    <name type="scientific">Dokdonella fugitiva</name>
    <dbReference type="NCBI Taxonomy" id="328517"/>
    <lineage>
        <taxon>Bacteria</taxon>
        <taxon>Pseudomonadati</taxon>
        <taxon>Pseudomonadota</taxon>
        <taxon>Gammaproteobacteria</taxon>
        <taxon>Lysobacterales</taxon>
        <taxon>Rhodanobacteraceae</taxon>
        <taxon>Dokdonella</taxon>
    </lineage>
</organism>